<reference evidence="4 5" key="1">
    <citation type="submission" date="2013-11" db="EMBL/GenBank/DDBJ databases">
        <title>Comparative genomics of Ignicoccus.</title>
        <authorList>
            <person name="Podar M."/>
        </authorList>
    </citation>
    <scope>NUCLEOTIDE SEQUENCE [LARGE SCALE GENOMIC DNA]</scope>
    <source>
        <strain evidence="4 5">DSM 13165</strain>
    </source>
</reference>
<dbReference type="Gene3D" id="3.30.110.60">
    <property type="entry name" value="YhbY-like"/>
    <property type="match status" value="1"/>
</dbReference>
<dbReference type="AlphaFoldDB" id="A0A0U3EDE5"/>
<dbReference type="KEGG" id="iis:EYM_03920"/>
<evidence type="ECO:0000313" key="5">
    <source>
        <dbReference type="Proteomes" id="UP000060778"/>
    </source>
</evidence>
<evidence type="ECO:0000313" key="4">
    <source>
        <dbReference type="EMBL" id="ALU12451.1"/>
    </source>
</evidence>
<keyword evidence="5" id="KW-1185">Reference proteome</keyword>
<dbReference type="GeneID" id="30680178"/>
<evidence type="ECO:0000256" key="2">
    <source>
        <dbReference type="PROSITE-ProRule" id="PRU00626"/>
    </source>
</evidence>
<dbReference type="Pfam" id="PF01985">
    <property type="entry name" value="CRS1_YhbY"/>
    <property type="match status" value="1"/>
</dbReference>
<dbReference type="RefSeq" id="WP_075049750.1">
    <property type="nucleotide sequence ID" value="NZ_CP006867.1"/>
</dbReference>
<feature type="domain" description="CRM" evidence="3">
    <location>
        <begin position="1"/>
        <end position="92"/>
    </location>
</feature>
<accession>A0A0U3EDE5</accession>
<protein>
    <recommendedName>
        <fullName evidence="3">CRM domain-containing protein</fullName>
    </recommendedName>
</protein>
<evidence type="ECO:0000259" key="3">
    <source>
        <dbReference type="PROSITE" id="PS51295"/>
    </source>
</evidence>
<dbReference type="SMART" id="SM01103">
    <property type="entry name" value="CRS1_YhbY"/>
    <property type="match status" value="1"/>
</dbReference>
<dbReference type="STRING" id="940295.EYM_03920"/>
<dbReference type="PANTHER" id="PTHR40065:SF3">
    <property type="entry name" value="RNA-BINDING PROTEIN YHBY"/>
    <property type="match status" value="1"/>
</dbReference>
<dbReference type="SUPFAM" id="SSF75471">
    <property type="entry name" value="YhbY-like"/>
    <property type="match status" value="1"/>
</dbReference>
<name>A0A0U3EDE5_9CREN</name>
<dbReference type="GO" id="GO:0003723">
    <property type="term" value="F:RNA binding"/>
    <property type="evidence" value="ECO:0007669"/>
    <property type="project" value="UniProtKB-UniRule"/>
</dbReference>
<dbReference type="InterPro" id="IPR001890">
    <property type="entry name" value="RNA-binding_CRM"/>
</dbReference>
<dbReference type="EMBL" id="CP006867">
    <property type="protein sequence ID" value="ALU12451.1"/>
    <property type="molecule type" value="Genomic_DNA"/>
</dbReference>
<keyword evidence="1 2" id="KW-0694">RNA-binding</keyword>
<dbReference type="InterPro" id="IPR051925">
    <property type="entry name" value="RNA-binding_domain"/>
</dbReference>
<proteinExistence type="predicted"/>
<dbReference type="PROSITE" id="PS51295">
    <property type="entry name" value="CRM"/>
    <property type="match status" value="1"/>
</dbReference>
<dbReference type="InterPro" id="IPR035920">
    <property type="entry name" value="YhbY-like_sf"/>
</dbReference>
<evidence type="ECO:0000256" key="1">
    <source>
        <dbReference type="ARBA" id="ARBA00022884"/>
    </source>
</evidence>
<dbReference type="PANTHER" id="PTHR40065">
    <property type="entry name" value="RNA-BINDING PROTEIN YHBY"/>
    <property type="match status" value="1"/>
</dbReference>
<sequence>MRVRDLHQSKPTVYIGKNGVTESVIAEIKRQLNDKGYVKVKVQKNIIRYQGVDRKDVAYQVAEMVGAKLLEIRGRTFILLKDNEGRYSGRSLS</sequence>
<dbReference type="OrthoDB" id="30785at2157"/>
<gene>
    <name evidence="4" type="ORF">EYM_03920</name>
</gene>
<organism evidence="4 5">
    <name type="scientific">Ignicoccus islandicus DSM 13165</name>
    <dbReference type="NCBI Taxonomy" id="940295"/>
    <lineage>
        <taxon>Archaea</taxon>
        <taxon>Thermoproteota</taxon>
        <taxon>Thermoprotei</taxon>
        <taxon>Desulfurococcales</taxon>
        <taxon>Desulfurococcaceae</taxon>
        <taxon>Ignicoccus</taxon>
    </lineage>
</organism>
<dbReference type="Proteomes" id="UP000060778">
    <property type="component" value="Chromosome"/>
</dbReference>